<proteinExistence type="predicted"/>
<gene>
    <name evidence="2" type="ORF">BCR35DRAFT_335840</name>
</gene>
<sequence length="482" mass="52530">MAPVWTPPSPTSPTQVALPRSPVPSRPASPSGVEALPVELVISILTAAVQRGERRTSILSYMLTCKTFLAPARRLLHEQVLISTKAQAESLLAALKQDPSLPSATRRLTLLYSMKDGQESLPSRQQASRILKLMHNLRDLCLVGDEEDSKLWKSTLGQPATPGAENSFEYLEQLKTGKVRWDRLVDFLRKAPKLHTLDCTALYELSTEEGSDERPAASAEDSDDEADSDDQETSTRQHDQLSSHADSTYTHPSSAAGVEEDDDAELTVDRPPSPSPSLPSLKDVPTTFSLPFRSLTLNSPTLSDATTLALCTAVRGTLTSLALVRTTTLSRLGLLQLLSSLPNLLELELSGCNLPSPRSDDPPPPPSITTQQLSYPLDELATLCPFLQWLKLESDHVGSHNILTKLACLPLSSLSIGFSWPRLDAEAIRVALDRIPSGRLDSLFVSAGMKWTSAQLDEVRRTCESVGTLFVGEPMEPPVLLF</sequence>
<dbReference type="Proteomes" id="UP000193467">
    <property type="component" value="Unassembled WGS sequence"/>
</dbReference>
<dbReference type="AlphaFoldDB" id="A0A1Y2D6E2"/>
<keyword evidence="3" id="KW-1185">Reference proteome</keyword>
<feature type="region of interest" description="Disordered" evidence="1">
    <location>
        <begin position="206"/>
        <end position="284"/>
    </location>
</feature>
<comment type="caution">
    <text evidence="2">The sequence shown here is derived from an EMBL/GenBank/DDBJ whole genome shotgun (WGS) entry which is preliminary data.</text>
</comment>
<name>A0A1Y2D6E2_9BASI</name>
<dbReference type="Gene3D" id="3.80.10.10">
    <property type="entry name" value="Ribonuclease Inhibitor"/>
    <property type="match status" value="1"/>
</dbReference>
<dbReference type="SUPFAM" id="SSF52047">
    <property type="entry name" value="RNI-like"/>
    <property type="match status" value="1"/>
</dbReference>
<evidence type="ECO:0000313" key="2">
    <source>
        <dbReference type="EMBL" id="ORY54155.1"/>
    </source>
</evidence>
<feature type="compositionally biased region" description="Acidic residues" evidence="1">
    <location>
        <begin position="220"/>
        <end position="232"/>
    </location>
</feature>
<evidence type="ECO:0000256" key="1">
    <source>
        <dbReference type="SAM" id="MobiDB-lite"/>
    </source>
</evidence>
<dbReference type="InParanoid" id="A0A1Y2D6E2"/>
<feature type="compositionally biased region" description="Pro residues" evidence="1">
    <location>
        <begin position="1"/>
        <end position="11"/>
    </location>
</feature>
<dbReference type="InterPro" id="IPR032675">
    <property type="entry name" value="LRR_dom_sf"/>
</dbReference>
<reference evidence="2 3" key="1">
    <citation type="submission" date="2016-07" db="EMBL/GenBank/DDBJ databases">
        <title>Pervasive Adenine N6-methylation of Active Genes in Fungi.</title>
        <authorList>
            <consortium name="DOE Joint Genome Institute"/>
            <person name="Mondo S.J."/>
            <person name="Dannebaum R.O."/>
            <person name="Kuo R.C."/>
            <person name="Labutti K."/>
            <person name="Haridas S."/>
            <person name="Kuo A."/>
            <person name="Salamov A."/>
            <person name="Ahrendt S.R."/>
            <person name="Lipzen A."/>
            <person name="Sullivan W."/>
            <person name="Andreopoulos W.B."/>
            <person name="Clum A."/>
            <person name="Lindquist E."/>
            <person name="Daum C."/>
            <person name="Ramamoorthy G.K."/>
            <person name="Gryganskyi A."/>
            <person name="Culley D."/>
            <person name="Magnuson J.K."/>
            <person name="James T.Y."/>
            <person name="O'Malley M.A."/>
            <person name="Stajich J.E."/>
            <person name="Spatafora J.W."/>
            <person name="Visel A."/>
            <person name="Grigoriev I.V."/>
        </authorList>
    </citation>
    <scope>NUCLEOTIDE SEQUENCE [LARGE SCALE GENOMIC DNA]</scope>
    <source>
        <strain evidence="2 3">62-1032</strain>
    </source>
</reference>
<accession>A0A1Y2D6E2</accession>
<protein>
    <recommendedName>
        <fullName evidence="4">Proteophosphoglycan ppg4</fullName>
    </recommendedName>
</protein>
<evidence type="ECO:0000313" key="3">
    <source>
        <dbReference type="Proteomes" id="UP000193467"/>
    </source>
</evidence>
<evidence type="ECO:0008006" key="4">
    <source>
        <dbReference type="Google" id="ProtNLM"/>
    </source>
</evidence>
<feature type="region of interest" description="Disordered" evidence="1">
    <location>
        <begin position="1"/>
        <end position="32"/>
    </location>
</feature>
<organism evidence="2 3">
    <name type="scientific">Leucosporidium creatinivorum</name>
    <dbReference type="NCBI Taxonomy" id="106004"/>
    <lineage>
        <taxon>Eukaryota</taxon>
        <taxon>Fungi</taxon>
        <taxon>Dikarya</taxon>
        <taxon>Basidiomycota</taxon>
        <taxon>Pucciniomycotina</taxon>
        <taxon>Microbotryomycetes</taxon>
        <taxon>Leucosporidiales</taxon>
        <taxon>Leucosporidium</taxon>
    </lineage>
</organism>
<feature type="compositionally biased region" description="Polar residues" evidence="1">
    <location>
        <begin position="242"/>
        <end position="253"/>
    </location>
</feature>
<dbReference type="EMBL" id="MCGR01000100">
    <property type="protein sequence ID" value="ORY54155.1"/>
    <property type="molecule type" value="Genomic_DNA"/>
</dbReference>